<protein>
    <recommendedName>
        <fullName evidence="3">GNAT family N-acetyltransferase</fullName>
    </recommendedName>
</protein>
<reference evidence="2" key="1">
    <citation type="journal article" date="2019" name="Int. J. Syst. Evol. Microbiol.">
        <title>The Global Catalogue of Microorganisms (GCM) 10K type strain sequencing project: providing services to taxonomists for standard genome sequencing and annotation.</title>
        <authorList>
            <consortium name="The Broad Institute Genomics Platform"/>
            <consortium name="The Broad Institute Genome Sequencing Center for Infectious Disease"/>
            <person name="Wu L."/>
            <person name="Ma J."/>
        </authorList>
    </citation>
    <scope>NUCLEOTIDE SEQUENCE [LARGE SCALE GENOMIC DNA]</scope>
    <source>
        <strain evidence="2">JCM 9377</strain>
    </source>
</reference>
<comment type="caution">
    <text evidence="1">The sequence shown here is derived from an EMBL/GenBank/DDBJ whole genome shotgun (WGS) entry which is preliminary data.</text>
</comment>
<dbReference type="RefSeq" id="WP_344833703.1">
    <property type="nucleotide sequence ID" value="NZ_BAAAUV010000015.1"/>
</dbReference>
<evidence type="ECO:0008006" key="3">
    <source>
        <dbReference type="Google" id="ProtNLM"/>
    </source>
</evidence>
<proteinExistence type="predicted"/>
<keyword evidence="2" id="KW-1185">Reference proteome</keyword>
<accession>A0ABP6QEY3</accession>
<name>A0ABP6QEY3_9ACTN</name>
<dbReference type="Proteomes" id="UP001501237">
    <property type="component" value="Unassembled WGS sequence"/>
</dbReference>
<dbReference type="EMBL" id="BAAAUV010000015">
    <property type="protein sequence ID" value="GAA3225333.1"/>
    <property type="molecule type" value="Genomic_DNA"/>
</dbReference>
<evidence type="ECO:0000313" key="1">
    <source>
        <dbReference type="EMBL" id="GAA3225333.1"/>
    </source>
</evidence>
<gene>
    <name evidence="1" type="ORF">GCM10010468_52910</name>
</gene>
<evidence type="ECO:0000313" key="2">
    <source>
        <dbReference type="Proteomes" id="UP001501237"/>
    </source>
</evidence>
<sequence>MALAPATPSALSLPAARDDLIAFGPLLSDDGTRPLGTAALLRAPTPAAACAVLSPASYASVEVHPWEPGGRR</sequence>
<organism evidence="1 2">
    <name type="scientific">Actinocorallia longicatena</name>
    <dbReference type="NCBI Taxonomy" id="111803"/>
    <lineage>
        <taxon>Bacteria</taxon>
        <taxon>Bacillati</taxon>
        <taxon>Actinomycetota</taxon>
        <taxon>Actinomycetes</taxon>
        <taxon>Streptosporangiales</taxon>
        <taxon>Thermomonosporaceae</taxon>
        <taxon>Actinocorallia</taxon>
    </lineage>
</organism>